<keyword evidence="7" id="KW-0694">RNA-binding</keyword>
<comment type="caution">
    <text evidence="10">The sequence shown here is derived from an EMBL/GenBank/DDBJ whole genome shotgun (WGS) entry which is preliminary data.</text>
</comment>
<dbReference type="PANTHER" id="PTHR11953:SF2">
    <property type="entry name" value="EXOSOME COMPLEX COMPONENT MTR3"/>
    <property type="match status" value="1"/>
</dbReference>
<dbReference type="InterPro" id="IPR036345">
    <property type="entry name" value="ExoRNase_PH_dom2_sf"/>
</dbReference>
<evidence type="ECO:0000313" key="11">
    <source>
        <dbReference type="Proteomes" id="UP001208570"/>
    </source>
</evidence>
<dbReference type="SUPFAM" id="SSF54211">
    <property type="entry name" value="Ribosomal protein S5 domain 2-like"/>
    <property type="match status" value="1"/>
</dbReference>
<dbReference type="GO" id="GO:0071028">
    <property type="term" value="P:nuclear mRNA surveillance"/>
    <property type="evidence" value="ECO:0007669"/>
    <property type="project" value="TreeGrafter"/>
</dbReference>
<dbReference type="GO" id="GO:0003723">
    <property type="term" value="F:RNA binding"/>
    <property type="evidence" value="ECO:0007669"/>
    <property type="project" value="UniProtKB-KW"/>
</dbReference>
<keyword evidence="4" id="KW-0963">Cytoplasm</keyword>
<evidence type="ECO:0000259" key="9">
    <source>
        <dbReference type="Pfam" id="PF01138"/>
    </source>
</evidence>
<dbReference type="CDD" id="cd11371">
    <property type="entry name" value="RNase_PH_MTR3"/>
    <property type="match status" value="1"/>
</dbReference>
<evidence type="ECO:0000256" key="3">
    <source>
        <dbReference type="ARBA" id="ARBA00006678"/>
    </source>
</evidence>
<dbReference type="GO" id="GO:0000177">
    <property type="term" value="C:cytoplasmic exosome (RNase complex)"/>
    <property type="evidence" value="ECO:0007669"/>
    <property type="project" value="TreeGrafter"/>
</dbReference>
<dbReference type="GO" id="GO:0000176">
    <property type="term" value="C:nuclear exosome (RNase complex)"/>
    <property type="evidence" value="ECO:0007669"/>
    <property type="project" value="TreeGrafter"/>
</dbReference>
<evidence type="ECO:0000256" key="1">
    <source>
        <dbReference type="ARBA" id="ARBA00004123"/>
    </source>
</evidence>
<dbReference type="GO" id="GO:0034475">
    <property type="term" value="P:U4 snRNA 3'-end processing"/>
    <property type="evidence" value="ECO:0007669"/>
    <property type="project" value="TreeGrafter"/>
</dbReference>
<dbReference type="GO" id="GO:0006364">
    <property type="term" value="P:rRNA processing"/>
    <property type="evidence" value="ECO:0007669"/>
    <property type="project" value="UniProtKB-KW"/>
</dbReference>
<dbReference type="EMBL" id="JAODUP010000095">
    <property type="protein sequence ID" value="KAK2162621.1"/>
    <property type="molecule type" value="Genomic_DNA"/>
</dbReference>
<sequence>MSKDNRRLPVPSESKSPYLFVSKDKKPTVLVDENHLRSDGRKVGEIRPIYIRAGAVSQARGSAYIEMGQTKVLCAVYGPREVTRREDFSMKGQLKCELKFATFSRRYRCQHQSDNTEKDLSMVLRDTLEPAVCLDRFPRSHLDIFVTVLEDGGSALAAAITCASVAIARGGIEMYDLVIGMTVYDEPPTDNGTVTVGWLPCIEQISGLTQRGQMDISITKECLKQCVASCQKMYPVIQQTLIKAHPNKLE</sequence>
<organism evidence="10 11">
    <name type="scientific">Paralvinella palmiformis</name>
    <dbReference type="NCBI Taxonomy" id="53620"/>
    <lineage>
        <taxon>Eukaryota</taxon>
        <taxon>Metazoa</taxon>
        <taxon>Spiralia</taxon>
        <taxon>Lophotrochozoa</taxon>
        <taxon>Annelida</taxon>
        <taxon>Polychaeta</taxon>
        <taxon>Sedentaria</taxon>
        <taxon>Canalipalpata</taxon>
        <taxon>Terebellida</taxon>
        <taxon>Terebelliformia</taxon>
        <taxon>Alvinellidae</taxon>
        <taxon>Paralvinella</taxon>
    </lineage>
</organism>
<dbReference type="GO" id="GO:0071051">
    <property type="term" value="P:poly(A)-dependent snoRNA 3'-end processing"/>
    <property type="evidence" value="ECO:0007669"/>
    <property type="project" value="TreeGrafter"/>
</dbReference>
<dbReference type="PANTHER" id="PTHR11953">
    <property type="entry name" value="EXOSOME COMPLEX COMPONENT"/>
    <property type="match status" value="1"/>
</dbReference>
<keyword evidence="11" id="KW-1185">Reference proteome</keyword>
<keyword evidence="6" id="KW-0271">Exosome</keyword>
<dbReference type="InterPro" id="IPR027408">
    <property type="entry name" value="PNPase/RNase_PH_dom_sf"/>
</dbReference>
<reference evidence="10" key="1">
    <citation type="journal article" date="2023" name="Mol. Biol. Evol.">
        <title>Third-Generation Sequencing Reveals the Adaptive Role of the Epigenome in Three Deep-Sea Polychaetes.</title>
        <authorList>
            <person name="Perez M."/>
            <person name="Aroh O."/>
            <person name="Sun Y."/>
            <person name="Lan Y."/>
            <person name="Juniper S.K."/>
            <person name="Young C.R."/>
            <person name="Angers B."/>
            <person name="Qian P.Y."/>
        </authorList>
    </citation>
    <scope>NUCLEOTIDE SEQUENCE</scope>
    <source>
        <strain evidence="10">P08H-3</strain>
    </source>
</reference>
<accession>A0AAD9K150</accession>
<evidence type="ECO:0000256" key="2">
    <source>
        <dbReference type="ARBA" id="ARBA00004496"/>
    </source>
</evidence>
<dbReference type="InterPro" id="IPR020568">
    <property type="entry name" value="Ribosomal_Su5_D2-typ_SF"/>
</dbReference>
<dbReference type="AlphaFoldDB" id="A0AAD9K150"/>
<dbReference type="Pfam" id="PF01138">
    <property type="entry name" value="RNase_PH"/>
    <property type="match status" value="1"/>
</dbReference>
<evidence type="ECO:0000256" key="7">
    <source>
        <dbReference type="ARBA" id="ARBA00022884"/>
    </source>
</evidence>
<dbReference type="InterPro" id="IPR050080">
    <property type="entry name" value="RNase_PH"/>
</dbReference>
<keyword evidence="8" id="KW-0539">Nucleus</keyword>
<dbReference type="Gene3D" id="3.30.230.70">
    <property type="entry name" value="GHMP Kinase, N-terminal domain"/>
    <property type="match status" value="1"/>
</dbReference>
<evidence type="ECO:0000256" key="8">
    <source>
        <dbReference type="ARBA" id="ARBA00023242"/>
    </source>
</evidence>
<comment type="subcellular location">
    <subcellularLocation>
        <location evidence="2">Cytoplasm</location>
    </subcellularLocation>
    <subcellularLocation>
        <location evidence="1">Nucleus</location>
    </subcellularLocation>
</comment>
<evidence type="ECO:0000256" key="4">
    <source>
        <dbReference type="ARBA" id="ARBA00022490"/>
    </source>
</evidence>
<evidence type="ECO:0000256" key="5">
    <source>
        <dbReference type="ARBA" id="ARBA00022552"/>
    </source>
</evidence>
<dbReference type="GO" id="GO:0005730">
    <property type="term" value="C:nucleolus"/>
    <property type="evidence" value="ECO:0007669"/>
    <property type="project" value="TreeGrafter"/>
</dbReference>
<dbReference type="InterPro" id="IPR001247">
    <property type="entry name" value="ExoRNase_PH_dom1"/>
</dbReference>
<evidence type="ECO:0000313" key="10">
    <source>
        <dbReference type="EMBL" id="KAK2162621.1"/>
    </source>
</evidence>
<name>A0AAD9K150_9ANNE</name>
<evidence type="ECO:0000256" key="6">
    <source>
        <dbReference type="ARBA" id="ARBA00022835"/>
    </source>
</evidence>
<comment type="similarity">
    <text evidence="3">Belongs to the RNase PH family.</text>
</comment>
<dbReference type="Proteomes" id="UP001208570">
    <property type="component" value="Unassembled WGS sequence"/>
</dbReference>
<protein>
    <recommendedName>
        <fullName evidence="9">Exoribonuclease phosphorolytic domain-containing protein</fullName>
    </recommendedName>
</protein>
<gene>
    <name evidence="10" type="ORF">LSH36_95g06000</name>
</gene>
<dbReference type="GO" id="GO:0016075">
    <property type="term" value="P:rRNA catabolic process"/>
    <property type="evidence" value="ECO:0007669"/>
    <property type="project" value="TreeGrafter"/>
</dbReference>
<dbReference type="SUPFAM" id="SSF55666">
    <property type="entry name" value="Ribonuclease PH domain 2-like"/>
    <property type="match status" value="1"/>
</dbReference>
<keyword evidence="5" id="KW-0698">rRNA processing</keyword>
<proteinExistence type="inferred from homology"/>
<feature type="domain" description="Exoribonuclease phosphorolytic" evidence="9">
    <location>
        <begin position="45"/>
        <end position="172"/>
    </location>
</feature>